<keyword evidence="1" id="KW-0472">Membrane</keyword>
<protein>
    <submittedName>
        <fullName evidence="2">Uncharacterized protein</fullName>
    </submittedName>
</protein>
<keyword evidence="3" id="KW-1185">Reference proteome</keyword>
<sequence>MKKNYTPFIVFGPPIATSILVLLGHAEIYLYDPMRFLKGLIDPQIIFPMLGMMLFCLVFGYILGILPALLTGRIFEKLIQPHLPTAGWTRFIWSGFCASMIWIIPALLIIFLHVDFWIAALCFVLFMSITSMLCAVISCRAHLRNNAQPTETDHSTVNARP</sequence>
<organism evidence="2 3">
    <name type="scientific">Acinetobacter calcoaceticus</name>
    <dbReference type="NCBI Taxonomy" id="471"/>
    <lineage>
        <taxon>Bacteria</taxon>
        <taxon>Pseudomonadati</taxon>
        <taxon>Pseudomonadota</taxon>
        <taxon>Gammaproteobacteria</taxon>
        <taxon>Moraxellales</taxon>
        <taxon>Moraxellaceae</taxon>
        <taxon>Acinetobacter</taxon>
        <taxon>Acinetobacter calcoaceticus/baumannii complex</taxon>
    </lineage>
</organism>
<reference evidence="2 3" key="1">
    <citation type="submission" date="2019-03" db="EMBL/GenBank/DDBJ databases">
        <title>Genomic analyses of the natural microbiome of Caenorhabditis elegans.</title>
        <authorList>
            <person name="Samuel B."/>
        </authorList>
    </citation>
    <scope>NUCLEOTIDE SEQUENCE [LARGE SCALE GENOMIC DNA]</scope>
    <source>
        <strain evidence="2 3">JUb89</strain>
    </source>
</reference>
<gene>
    <name evidence="2" type="ORF">EC844_11489</name>
</gene>
<dbReference type="EMBL" id="SLVJ01000014">
    <property type="protein sequence ID" value="TCM65843.1"/>
    <property type="molecule type" value="Genomic_DNA"/>
</dbReference>
<dbReference type="Proteomes" id="UP000294963">
    <property type="component" value="Unassembled WGS sequence"/>
</dbReference>
<comment type="caution">
    <text evidence="2">The sequence shown here is derived from an EMBL/GenBank/DDBJ whole genome shotgun (WGS) entry which is preliminary data.</text>
</comment>
<name>A0A4R1Y1E6_ACICA</name>
<feature type="transmembrane region" description="Helical" evidence="1">
    <location>
        <begin position="7"/>
        <end position="25"/>
    </location>
</feature>
<evidence type="ECO:0000313" key="3">
    <source>
        <dbReference type="Proteomes" id="UP000294963"/>
    </source>
</evidence>
<keyword evidence="1" id="KW-0812">Transmembrane</keyword>
<dbReference type="OrthoDB" id="6712862at2"/>
<evidence type="ECO:0000313" key="2">
    <source>
        <dbReference type="EMBL" id="TCM65843.1"/>
    </source>
</evidence>
<feature type="transmembrane region" description="Helical" evidence="1">
    <location>
        <begin position="91"/>
        <end position="111"/>
    </location>
</feature>
<proteinExistence type="predicted"/>
<feature type="transmembrane region" description="Helical" evidence="1">
    <location>
        <begin position="45"/>
        <end position="70"/>
    </location>
</feature>
<dbReference type="AlphaFoldDB" id="A0A4R1Y1E6"/>
<accession>A0A4R1Y1E6</accession>
<evidence type="ECO:0000256" key="1">
    <source>
        <dbReference type="SAM" id="Phobius"/>
    </source>
</evidence>
<keyword evidence="1" id="KW-1133">Transmembrane helix</keyword>
<feature type="transmembrane region" description="Helical" evidence="1">
    <location>
        <begin position="117"/>
        <end position="139"/>
    </location>
</feature>